<dbReference type="Pfam" id="PF00990">
    <property type="entry name" value="GGDEF"/>
    <property type="match status" value="1"/>
</dbReference>
<feature type="signal peptide" evidence="5">
    <location>
        <begin position="1"/>
        <end position="19"/>
    </location>
</feature>
<dbReference type="SUPFAM" id="SSF55073">
    <property type="entry name" value="Nucleotide cyclase"/>
    <property type="match status" value="1"/>
</dbReference>
<sequence length="1011" mass="114170">MKNIILLILLLLCSVTVSAYTQQSVYDFDIKHWDSSDGLSSNSVRAVSQDNQGYIWLGTLYGLNRFDGAHFEHFMTQTHRHLASNSVTRLLHDSEGYLWVGTKSGLSGIDPNTLLVERYQILSEVTAIIEVRPGEIWVAADHLYRVSQGNVSRVEQVLGQVSQLEQVGDQVWVTGAEQLFRINLNGNVKNYPLPLELRQTPLYDLYWSEGQLHLAGESGFYHLEDSGDIKKCQLPDQNNTAVYKLLKDSRGNSWISAHRKLFHRHQGQEWQQITGDELGSYPWFSDVFEDSEQNVWLASFSDGIYRASVGNIRRVVPFQSDPVVRSLAVTPNDTLLVAGQSDIGELHADGSYNSLLDTTKLGIGSVHDIYWPDSSTVWLATDNGVISFQPGSNSLSHPLHSLEGYTVRVLQPGTEGVWIGGVMGLFHFHAGNLSPFALNDELESRHITALQQQDAQLVFGTTRGVYQYQQQRLRRLGVGTPLYNSYITAILLLPDGQLLASTLDEGVFIQQADNNWFQLHNANGLPHSPVVSMTYDKASQQVWLSSHKGIFRLQAQQLTTINSEALHIDEVLGPYDRQLGTVPGRCCNGAGQAKAALWQQQYWFPTLKGLVAVPQALNSKADKVLQPLIKHVQANQSYVINPEQQHLVLELNERNVTVSYAALEFIKPDAVEFRYKLAGFEPQWHLVGDRREAIYTNLEPGRFSFMLQARMANSPWSAAQTQQLDLVVPKRFDETLLYRGLWLVLVMFCLYGLLWLIRRSSAHQQLQLERLVRQRTQELENSNLKLNELNEQLTLLTHKDSITGLRNRRFMFEQLPKDIEHFQRNRESMQTQGKCVALIHLDLDNFKQINDQFGNSAGDSSIQQVAGILIRETRGSDYVVRYAGEEFVLVLRDIQHELVAQFSQRLNDLIAKAVFNLPNGLRTRLTCSVGYAVYPLELLGGQLINWEISLQLAEMALNQVKLAGKNGVATIRFDQQVDAFEFEDSSHIESQVERLIAAGLAHVDIDTSEKR</sequence>
<dbReference type="InterPro" id="IPR000160">
    <property type="entry name" value="GGDEF_dom"/>
</dbReference>
<dbReference type="InterPro" id="IPR011123">
    <property type="entry name" value="Y_Y_Y"/>
</dbReference>
<dbReference type="EMBL" id="CAAJGR010000119">
    <property type="protein sequence ID" value="VHO05068.1"/>
    <property type="molecule type" value="Genomic_DNA"/>
</dbReference>
<dbReference type="GO" id="GO:0052621">
    <property type="term" value="F:diguanylate cyclase activity"/>
    <property type="evidence" value="ECO:0007669"/>
    <property type="project" value="UniProtKB-EC"/>
</dbReference>
<dbReference type="CDD" id="cd01949">
    <property type="entry name" value="GGDEF"/>
    <property type="match status" value="1"/>
</dbReference>
<dbReference type="PANTHER" id="PTHR45138:SF9">
    <property type="entry name" value="DIGUANYLATE CYCLASE DGCM-RELATED"/>
    <property type="match status" value="1"/>
</dbReference>
<dbReference type="NCBIfam" id="TIGR00254">
    <property type="entry name" value="GGDEF"/>
    <property type="match status" value="1"/>
</dbReference>
<reference evidence="7" key="1">
    <citation type="submission" date="2019-04" db="EMBL/GenBank/DDBJ databases">
        <authorList>
            <person name="Brambilla D."/>
        </authorList>
    </citation>
    <scope>NUCLEOTIDE SEQUENCE</scope>
    <source>
        <strain evidence="7">BAL1</strain>
    </source>
</reference>
<dbReference type="InterPro" id="IPR029787">
    <property type="entry name" value="Nucleotide_cyclase"/>
</dbReference>
<dbReference type="InterPro" id="IPR015943">
    <property type="entry name" value="WD40/YVTN_repeat-like_dom_sf"/>
</dbReference>
<feature type="coiled-coil region" evidence="3">
    <location>
        <begin position="772"/>
        <end position="799"/>
    </location>
</feature>
<evidence type="ECO:0000256" key="3">
    <source>
        <dbReference type="SAM" id="Coils"/>
    </source>
</evidence>
<evidence type="ECO:0000313" key="7">
    <source>
        <dbReference type="EMBL" id="VHO05068.1"/>
    </source>
</evidence>
<dbReference type="InterPro" id="IPR013783">
    <property type="entry name" value="Ig-like_fold"/>
</dbReference>
<dbReference type="Gene3D" id="2.60.40.10">
    <property type="entry name" value="Immunoglobulins"/>
    <property type="match status" value="1"/>
</dbReference>
<feature type="domain" description="GGDEF" evidence="6">
    <location>
        <begin position="834"/>
        <end position="973"/>
    </location>
</feature>
<dbReference type="InterPro" id="IPR011047">
    <property type="entry name" value="Quinoprotein_ADH-like_sf"/>
</dbReference>
<protein>
    <recommendedName>
        <fullName evidence="1">diguanylate cyclase</fullName>
        <ecNumber evidence="1">2.7.7.65</ecNumber>
    </recommendedName>
</protein>
<comment type="catalytic activity">
    <reaction evidence="2">
        <text>2 GTP = 3',3'-c-di-GMP + 2 diphosphate</text>
        <dbReference type="Rhea" id="RHEA:24898"/>
        <dbReference type="ChEBI" id="CHEBI:33019"/>
        <dbReference type="ChEBI" id="CHEBI:37565"/>
        <dbReference type="ChEBI" id="CHEBI:58805"/>
        <dbReference type="EC" id="2.7.7.65"/>
    </reaction>
</comment>
<dbReference type="Gene3D" id="3.30.70.270">
    <property type="match status" value="1"/>
</dbReference>
<dbReference type="Pfam" id="PF07495">
    <property type="entry name" value="Y_Y_Y"/>
    <property type="match status" value="1"/>
</dbReference>
<keyword evidence="5" id="KW-0732">Signal</keyword>
<dbReference type="InterPro" id="IPR043128">
    <property type="entry name" value="Rev_trsase/Diguanyl_cyclase"/>
</dbReference>
<dbReference type="EC" id="2.7.7.65" evidence="1"/>
<dbReference type="InterPro" id="IPR050469">
    <property type="entry name" value="Diguanylate_Cyclase"/>
</dbReference>
<dbReference type="SMART" id="SM00267">
    <property type="entry name" value="GGDEF"/>
    <property type="match status" value="1"/>
</dbReference>
<dbReference type="PANTHER" id="PTHR45138">
    <property type="entry name" value="REGULATORY COMPONENTS OF SENSORY TRANSDUCTION SYSTEM"/>
    <property type="match status" value="1"/>
</dbReference>
<dbReference type="Pfam" id="PF07494">
    <property type="entry name" value="Reg_prop"/>
    <property type="match status" value="2"/>
</dbReference>
<keyword evidence="4" id="KW-0472">Membrane</keyword>
<name>A0A486XR43_9GAMM</name>
<dbReference type="InterPro" id="IPR011110">
    <property type="entry name" value="Reg_prop"/>
</dbReference>
<evidence type="ECO:0000256" key="4">
    <source>
        <dbReference type="SAM" id="Phobius"/>
    </source>
</evidence>
<dbReference type="SUPFAM" id="SSF50998">
    <property type="entry name" value="Quinoprotein alcohol dehydrogenase-like"/>
    <property type="match status" value="1"/>
</dbReference>
<feature type="chain" id="PRO_5019735278" description="diguanylate cyclase" evidence="5">
    <location>
        <begin position="20"/>
        <end position="1011"/>
    </location>
</feature>
<evidence type="ECO:0000256" key="1">
    <source>
        <dbReference type="ARBA" id="ARBA00012528"/>
    </source>
</evidence>
<organism evidence="7">
    <name type="scientific">Rheinheimera sp. BAL341</name>
    <dbReference type="NCBI Taxonomy" id="1708203"/>
    <lineage>
        <taxon>Bacteria</taxon>
        <taxon>Pseudomonadati</taxon>
        <taxon>Pseudomonadota</taxon>
        <taxon>Gammaproteobacteria</taxon>
        <taxon>Chromatiales</taxon>
        <taxon>Chromatiaceae</taxon>
        <taxon>Rheinheimera</taxon>
    </lineage>
</organism>
<keyword evidence="4" id="KW-0812">Transmembrane</keyword>
<evidence type="ECO:0000256" key="5">
    <source>
        <dbReference type="SAM" id="SignalP"/>
    </source>
</evidence>
<evidence type="ECO:0000256" key="2">
    <source>
        <dbReference type="ARBA" id="ARBA00034247"/>
    </source>
</evidence>
<dbReference type="Gene3D" id="2.130.10.10">
    <property type="entry name" value="YVTN repeat-like/Quinoprotein amine dehydrogenase"/>
    <property type="match status" value="2"/>
</dbReference>
<dbReference type="AlphaFoldDB" id="A0A486XR43"/>
<dbReference type="PROSITE" id="PS50887">
    <property type="entry name" value="GGDEF"/>
    <property type="match status" value="1"/>
</dbReference>
<evidence type="ECO:0000259" key="6">
    <source>
        <dbReference type="PROSITE" id="PS50887"/>
    </source>
</evidence>
<accession>A0A486XR43</accession>
<keyword evidence="3" id="KW-0175">Coiled coil</keyword>
<proteinExistence type="predicted"/>
<keyword evidence="4" id="KW-1133">Transmembrane helix</keyword>
<gene>
    <name evidence="7" type="ORF">BAL341_2270</name>
</gene>
<feature type="transmembrane region" description="Helical" evidence="4">
    <location>
        <begin position="736"/>
        <end position="757"/>
    </location>
</feature>